<dbReference type="AlphaFoldDB" id="A0A2C8F9R6"/>
<evidence type="ECO:0000313" key="5">
    <source>
        <dbReference type="Proteomes" id="UP000219215"/>
    </source>
</evidence>
<keyword evidence="5" id="KW-1185">Reference proteome</keyword>
<evidence type="ECO:0000259" key="3">
    <source>
        <dbReference type="Pfam" id="PF17746"/>
    </source>
</evidence>
<dbReference type="InterPro" id="IPR041465">
    <property type="entry name" value="SfsA_N"/>
</dbReference>
<dbReference type="NCBIfam" id="TIGR00230">
    <property type="entry name" value="sfsA"/>
    <property type="match status" value="1"/>
</dbReference>
<dbReference type="PANTHER" id="PTHR30545:SF2">
    <property type="entry name" value="SUGAR FERMENTATION STIMULATION PROTEIN A"/>
    <property type="match status" value="1"/>
</dbReference>
<dbReference type="GO" id="GO:0003677">
    <property type="term" value="F:DNA binding"/>
    <property type="evidence" value="ECO:0007669"/>
    <property type="project" value="InterPro"/>
</dbReference>
<evidence type="ECO:0000259" key="2">
    <source>
        <dbReference type="Pfam" id="PF03749"/>
    </source>
</evidence>
<dbReference type="Pfam" id="PF03749">
    <property type="entry name" value="SfsA"/>
    <property type="match status" value="1"/>
</dbReference>
<dbReference type="Gene3D" id="3.40.1350.60">
    <property type="match status" value="1"/>
</dbReference>
<gene>
    <name evidence="1 4" type="primary">sfsA</name>
    <name evidence="4" type="ORF">DPRO_1722</name>
</gene>
<dbReference type="KEGG" id="pprf:DPRO_1722"/>
<dbReference type="Proteomes" id="UP000219215">
    <property type="component" value="Chromosome DPRO"/>
</dbReference>
<dbReference type="Pfam" id="PF17746">
    <property type="entry name" value="SfsA_N"/>
    <property type="match status" value="1"/>
</dbReference>
<feature type="domain" description="SfsA N-terminal OB" evidence="3">
    <location>
        <begin position="20"/>
        <end position="90"/>
    </location>
</feature>
<dbReference type="EMBL" id="LT907975">
    <property type="protein sequence ID" value="SOB58622.1"/>
    <property type="molecule type" value="Genomic_DNA"/>
</dbReference>
<proteinExistence type="inferred from homology"/>
<comment type="similarity">
    <text evidence="1">Belongs to the SfsA family.</text>
</comment>
<sequence>MPKSTCMIPFHDRCREAAFIRRYKRFTVEATALDGDDKGEVLLAHTNNTGSMLGLLRAGSTALLSPAANPNRKLKYTLEALSLDDGFVGVNTLTPNRMLYKAWETGALPELAGYDHFKKEAKVGNSRLDAYLSGERGELWVECKNVTMVEDDVACFPDAVTERGQKHLRELMELADTGVRVALFFLVQRPDGRCFGPADVVDPVYAELFYQALECGVEAWPYVAHTDHTGITLGERLSVVGS</sequence>
<accession>A0A2C8F9R6</accession>
<dbReference type="InterPro" id="IPR005224">
    <property type="entry name" value="SfsA"/>
</dbReference>
<evidence type="ECO:0000313" key="4">
    <source>
        <dbReference type="EMBL" id="SOB58622.1"/>
    </source>
</evidence>
<evidence type="ECO:0000256" key="1">
    <source>
        <dbReference type="HAMAP-Rule" id="MF_00095"/>
    </source>
</evidence>
<dbReference type="PANTHER" id="PTHR30545">
    <property type="entry name" value="SUGAR FERMENTATION STIMULATION PROTEIN A"/>
    <property type="match status" value="1"/>
</dbReference>
<name>A0A2C8F9R6_9BACT</name>
<reference evidence="5" key="1">
    <citation type="submission" date="2017-09" db="EMBL/GenBank/DDBJ databases">
        <authorList>
            <person name="Regsiter A."/>
            <person name="William W."/>
        </authorList>
    </citation>
    <scope>NUCLEOTIDE SEQUENCE [LARGE SCALE GENOMIC DNA]</scope>
    <source>
        <strain evidence="5">500-1</strain>
    </source>
</reference>
<protein>
    <recommendedName>
        <fullName evidence="1">Sugar fermentation stimulation protein homolog</fullName>
    </recommendedName>
</protein>
<organism evidence="4 5">
    <name type="scientific">Pseudodesulfovibrio profundus</name>
    <dbReference type="NCBI Taxonomy" id="57320"/>
    <lineage>
        <taxon>Bacteria</taxon>
        <taxon>Pseudomonadati</taxon>
        <taxon>Thermodesulfobacteriota</taxon>
        <taxon>Desulfovibrionia</taxon>
        <taxon>Desulfovibrionales</taxon>
        <taxon>Desulfovibrionaceae</taxon>
    </lineage>
</organism>
<dbReference type="Gene3D" id="2.40.50.580">
    <property type="match status" value="1"/>
</dbReference>
<dbReference type="InterPro" id="IPR040452">
    <property type="entry name" value="SfsA_C"/>
</dbReference>
<dbReference type="CDD" id="cd22359">
    <property type="entry name" value="SfsA-like_bacterial"/>
    <property type="match status" value="1"/>
</dbReference>
<feature type="domain" description="Sugar fermentation stimulation protein C-terminal" evidence="2">
    <location>
        <begin position="94"/>
        <end position="228"/>
    </location>
</feature>
<dbReference type="HAMAP" id="MF_00095">
    <property type="entry name" value="SfsA"/>
    <property type="match status" value="1"/>
</dbReference>